<reference evidence="8" key="1">
    <citation type="submission" date="2020-08" db="EMBL/GenBank/DDBJ databases">
        <title>Genome public.</title>
        <authorList>
            <person name="Liu C."/>
            <person name="Sun Q."/>
        </authorList>
    </citation>
    <scope>NUCLEOTIDE SEQUENCE</scope>
    <source>
        <strain evidence="8">NSJ-44</strain>
    </source>
</reference>
<dbReference type="PANTHER" id="PTHR43663:SF1">
    <property type="entry name" value="CHROMATE TRANSPORTER"/>
    <property type="match status" value="1"/>
</dbReference>
<evidence type="ECO:0000313" key="9">
    <source>
        <dbReference type="Proteomes" id="UP000654279"/>
    </source>
</evidence>
<gene>
    <name evidence="8" type="ORF">H8699_03685</name>
</gene>
<keyword evidence="4 7" id="KW-0812">Transmembrane</keyword>
<feature type="transmembrane region" description="Helical" evidence="7">
    <location>
        <begin position="148"/>
        <end position="164"/>
    </location>
</feature>
<organism evidence="8 9">
    <name type="scientific">Luoshenia tenuis</name>
    <dbReference type="NCBI Taxonomy" id="2763654"/>
    <lineage>
        <taxon>Bacteria</taxon>
        <taxon>Bacillati</taxon>
        <taxon>Bacillota</taxon>
        <taxon>Clostridia</taxon>
        <taxon>Christensenellales</taxon>
        <taxon>Christensenellaceae</taxon>
        <taxon>Luoshenia</taxon>
    </lineage>
</organism>
<keyword evidence="3" id="KW-1003">Cell membrane</keyword>
<dbReference type="RefSeq" id="WP_249284529.1">
    <property type="nucleotide sequence ID" value="NZ_JACRSO010000001.1"/>
</dbReference>
<dbReference type="GO" id="GO:0005886">
    <property type="term" value="C:plasma membrane"/>
    <property type="evidence" value="ECO:0007669"/>
    <property type="project" value="UniProtKB-SubCell"/>
</dbReference>
<keyword evidence="6 7" id="KW-0472">Membrane</keyword>
<feature type="transmembrane region" description="Helical" evidence="7">
    <location>
        <begin position="118"/>
        <end position="142"/>
    </location>
</feature>
<name>A0A926CZM6_9FIRM</name>
<dbReference type="InterPro" id="IPR052518">
    <property type="entry name" value="CHR_Transporter"/>
</dbReference>
<evidence type="ECO:0000256" key="1">
    <source>
        <dbReference type="ARBA" id="ARBA00004651"/>
    </source>
</evidence>
<comment type="subcellular location">
    <subcellularLocation>
        <location evidence="1">Cell membrane</location>
        <topology evidence="1">Multi-pass membrane protein</topology>
    </subcellularLocation>
</comment>
<dbReference type="EMBL" id="JACRSO010000001">
    <property type="protein sequence ID" value="MBC8528538.1"/>
    <property type="molecule type" value="Genomic_DNA"/>
</dbReference>
<evidence type="ECO:0000313" key="8">
    <source>
        <dbReference type="EMBL" id="MBC8528538.1"/>
    </source>
</evidence>
<dbReference type="PANTHER" id="PTHR43663">
    <property type="entry name" value="CHROMATE TRANSPORT PROTEIN-RELATED"/>
    <property type="match status" value="1"/>
</dbReference>
<keyword evidence="9" id="KW-1185">Reference proteome</keyword>
<dbReference type="GO" id="GO:0015109">
    <property type="term" value="F:chromate transmembrane transporter activity"/>
    <property type="evidence" value="ECO:0007669"/>
    <property type="project" value="InterPro"/>
</dbReference>
<comment type="caution">
    <text evidence="8">The sequence shown here is derived from an EMBL/GenBank/DDBJ whole genome shotgun (WGS) entry which is preliminary data.</text>
</comment>
<proteinExistence type="inferred from homology"/>
<evidence type="ECO:0000256" key="3">
    <source>
        <dbReference type="ARBA" id="ARBA00022475"/>
    </source>
</evidence>
<evidence type="ECO:0000256" key="4">
    <source>
        <dbReference type="ARBA" id="ARBA00022692"/>
    </source>
</evidence>
<evidence type="ECO:0000256" key="2">
    <source>
        <dbReference type="ARBA" id="ARBA00005262"/>
    </source>
</evidence>
<protein>
    <submittedName>
        <fullName evidence="8">Chromate transporter</fullName>
    </submittedName>
</protein>
<feature type="transmembrane region" description="Helical" evidence="7">
    <location>
        <begin position="70"/>
        <end position="97"/>
    </location>
</feature>
<comment type="similarity">
    <text evidence="2">Belongs to the chromate ion transporter (CHR) (TC 2.A.51) family.</text>
</comment>
<dbReference type="Proteomes" id="UP000654279">
    <property type="component" value="Unassembled WGS sequence"/>
</dbReference>
<feature type="transmembrane region" description="Helical" evidence="7">
    <location>
        <begin position="171"/>
        <end position="188"/>
    </location>
</feature>
<evidence type="ECO:0000256" key="5">
    <source>
        <dbReference type="ARBA" id="ARBA00022989"/>
    </source>
</evidence>
<dbReference type="AlphaFoldDB" id="A0A926CZM6"/>
<sequence>MILLQLFYEFFKIGLFAVGGGAATIPFLYSLSDATAWFSYTDLANMIAISESTPGAIGVNMSSYVGMTVAGIPGCIIATLGLVAPSIIVILVIAHFLKRFRDSRLVQDIFYGLRPASTGLIASACLGLAQISLLDVGALTSIYTLSNLFHWKEVVLALLIYMGIKKFNKHPIVYIGAAAAFGIIFQLAA</sequence>
<dbReference type="InterPro" id="IPR003370">
    <property type="entry name" value="Chromate_transpt"/>
</dbReference>
<feature type="transmembrane region" description="Helical" evidence="7">
    <location>
        <begin position="7"/>
        <end position="29"/>
    </location>
</feature>
<keyword evidence="5 7" id="KW-1133">Transmembrane helix</keyword>
<evidence type="ECO:0000256" key="6">
    <source>
        <dbReference type="ARBA" id="ARBA00023136"/>
    </source>
</evidence>
<accession>A0A926CZM6</accession>
<evidence type="ECO:0000256" key="7">
    <source>
        <dbReference type="SAM" id="Phobius"/>
    </source>
</evidence>
<dbReference type="Pfam" id="PF02417">
    <property type="entry name" value="Chromate_transp"/>
    <property type="match status" value="1"/>
</dbReference>